<gene>
    <name evidence="2" type="ORF">ENO34_04515</name>
</gene>
<dbReference type="Proteomes" id="UP000885621">
    <property type="component" value="Unassembled WGS sequence"/>
</dbReference>
<organism evidence="2">
    <name type="scientific">Sulfurihydrogenibium azorense</name>
    <dbReference type="NCBI Taxonomy" id="309806"/>
    <lineage>
        <taxon>Bacteria</taxon>
        <taxon>Pseudomonadati</taxon>
        <taxon>Aquificota</taxon>
        <taxon>Aquificia</taxon>
        <taxon>Aquificales</taxon>
        <taxon>Hydrogenothermaceae</taxon>
        <taxon>Sulfurihydrogenibium</taxon>
    </lineage>
</organism>
<proteinExistence type="predicted"/>
<evidence type="ECO:0000313" key="2">
    <source>
        <dbReference type="EMBL" id="HEV09647.1"/>
    </source>
</evidence>
<keyword evidence="1" id="KW-0812">Transmembrane</keyword>
<dbReference type="EMBL" id="DSFC01000257">
    <property type="protein sequence ID" value="HEV09647.1"/>
    <property type="molecule type" value="Genomic_DNA"/>
</dbReference>
<reference evidence="2" key="1">
    <citation type="journal article" date="2020" name="mSystems">
        <title>Genome- and Community-Level Interaction Insights into Carbon Utilization and Element Cycling Functions of Hydrothermarchaeota in Hydrothermal Sediment.</title>
        <authorList>
            <person name="Zhou Z."/>
            <person name="Liu Y."/>
            <person name="Xu W."/>
            <person name="Pan J."/>
            <person name="Luo Z.H."/>
            <person name="Li M."/>
        </authorList>
    </citation>
    <scope>NUCLEOTIDE SEQUENCE [LARGE SCALE GENOMIC DNA]</scope>
    <source>
        <strain evidence="2">SpSt-1257</strain>
    </source>
</reference>
<evidence type="ECO:0000256" key="1">
    <source>
        <dbReference type="SAM" id="Phobius"/>
    </source>
</evidence>
<comment type="caution">
    <text evidence="2">The sequence shown here is derived from an EMBL/GenBank/DDBJ whole genome shotgun (WGS) entry which is preliminary data.</text>
</comment>
<keyword evidence="1" id="KW-1133">Transmembrane helix</keyword>
<accession>A0A832DF51</accession>
<feature type="transmembrane region" description="Helical" evidence="1">
    <location>
        <begin position="107"/>
        <end position="128"/>
    </location>
</feature>
<protein>
    <submittedName>
        <fullName evidence="2">Uncharacterized protein</fullName>
    </submittedName>
</protein>
<dbReference type="AlphaFoldDB" id="A0A832DF51"/>
<sequence length="132" mass="15805">MKFAFFKENLDDLPYKILEDILEEDYRLNFSNYSEFYDLKGEIEKNIFTLYLHPINTREKIYIATYDLETKKILDHIDKNQLKKILFEENEKLESYKRQELERSSKIIISIIGLILGLIITYIVLKLINGGF</sequence>
<keyword evidence="1" id="KW-0472">Membrane</keyword>
<name>A0A832DF51_9AQUI</name>